<comment type="caution">
    <text evidence="3">The sequence shown here is derived from an EMBL/GenBank/DDBJ whole genome shotgun (WGS) entry which is preliminary data.</text>
</comment>
<feature type="signal peptide" evidence="1">
    <location>
        <begin position="1"/>
        <end position="17"/>
    </location>
</feature>
<evidence type="ECO:0000256" key="1">
    <source>
        <dbReference type="SAM" id="SignalP"/>
    </source>
</evidence>
<dbReference type="InterPro" id="IPR025920">
    <property type="entry name" value="Lipase_bact_N"/>
</dbReference>
<dbReference type="SUPFAM" id="SSF53474">
    <property type="entry name" value="alpha/beta-Hydrolases"/>
    <property type="match status" value="1"/>
</dbReference>
<dbReference type="Pfam" id="PF12262">
    <property type="entry name" value="Lipase_bact_N"/>
    <property type="match status" value="1"/>
</dbReference>
<feature type="domain" description="Bacterial virulence factor lipase N-terminal" evidence="2">
    <location>
        <begin position="38"/>
        <end position="275"/>
    </location>
</feature>
<protein>
    <submittedName>
        <fullName evidence="3">Lipase</fullName>
    </submittedName>
</protein>
<dbReference type="InterPro" id="IPR020009">
    <property type="entry name" value="VolA/Pla-1/cef"/>
</dbReference>
<dbReference type="NCBIfam" id="TIGR03502">
    <property type="entry name" value="lipase_Pla1_cef"/>
    <property type="match status" value="1"/>
</dbReference>
<gene>
    <name evidence="3" type="ORF">theurythT_03660</name>
</gene>
<dbReference type="Proteomes" id="UP001157133">
    <property type="component" value="Unassembled WGS sequence"/>
</dbReference>
<dbReference type="Gene3D" id="3.40.50.1820">
    <property type="entry name" value="alpha/beta hydrolase"/>
    <property type="match status" value="1"/>
</dbReference>
<sequence>MKKLVLSLAITSALGLAGCGGDETISRVQDNLENNGTTVLPASRVVFDPSNGVLSIPNDLLFSGTTDGTLNVPVADPTDYADPSVAVSALDGWSTVNPFTIAITYQDGVSLNADSVDGNTVRVFETVMGGPVQNPGYEDCAQVPQGAACTVVSELIYGVDFIAQASGGSVAIVPLQPLKAKTSYIVALTDGLSDTNGEAVQGSTTYELVKQDITTHPLGSQAQLDLQGVVNSYESAIGQAGIDTESVIYTMAMTTQSTVDVIGTVKSLMAQQFATEAAMMLPPSLSITGVTDTGLSVADALTGQIPAESVPLYSTANLYAATINLPYYLGVPSAENPTAPVTDWWKALCDSAATLAGLAAQNPGAIPADPVDAIDGECMAISAASGLAAPGLRNLGVDTERHLTKFNPVPAPTATLPVAIQMTTPDVAVANAVRASLGLGDIAMPAEGWPVAILQHGITSKKEDMLAITGALSLQGIATVAINHPLHGDPALGGSRGFDLDPTSPGDEINATTVSATHYMNLASLLTTRDNLRQSIVDTLGLRLGLNTLPGLIDGSKVTYLGHSLGAITGTGFTAMANSPLDPQIDPLFAVNASSLAMPGAGVANFLLESPSFSGLIKASLTLELSEDFAALVAATYPNGPTEAELVGIYAQFYAALTTEQQAELDGGFAEFTFAAQTVTDAGDPANYAAILAATQTPIHLIEVVGDGMDNLSDQVIPNRVSTTPIGGTEGLIALLGLENAGDNLTDLPIGGTGVIGSTAVRFTEGSHSSVLSPVASAAATTEMQTQVATFFATLGQMVQVTDTDVIQ</sequence>
<dbReference type="PROSITE" id="PS51257">
    <property type="entry name" value="PROKAR_LIPOPROTEIN"/>
    <property type="match status" value="1"/>
</dbReference>
<evidence type="ECO:0000313" key="3">
    <source>
        <dbReference type="EMBL" id="GLX80914.1"/>
    </source>
</evidence>
<evidence type="ECO:0000313" key="4">
    <source>
        <dbReference type="Proteomes" id="UP001157133"/>
    </source>
</evidence>
<keyword evidence="4" id="KW-1185">Reference proteome</keyword>
<dbReference type="EMBL" id="BSSU01000002">
    <property type="protein sequence ID" value="GLX80914.1"/>
    <property type="molecule type" value="Genomic_DNA"/>
</dbReference>
<name>A0ABQ6H005_9GAMM</name>
<accession>A0ABQ6H005</accession>
<organism evidence="3 4">
    <name type="scientific">Thalassotalea eurytherma</name>
    <dbReference type="NCBI Taxonomy" id="1144278"/>
    <lineage>
        <taxon>Bacteria</taxon>
        <taxon>Pseudomonadati</taxon>
        <taxon>Pseudomonadota</taxon>
        <taxon>Gammaproteobacteria</taxon>
        <taxon>Alteromonadales</taxon>
        <taxon>Colwelliaceae</taxon>
        <taxon>Thalassotalea</taxon>
    </lineage>
</organism>
<keyword evidence="1" id="KW-0732">Signal</keyword>
<proteinExistence type="predicted"/>
<feature type="chain" id="PRO_5047323041" evidence="1">
    <location>
        <begin position="18"/>
        <end position="808"/>
    </location>
</feature>
<dbReference type="RefSeq" id="WP_284206237.1">
    <property type="nucleotide sequence ID" value="NZ_BSSU01000002.1"/>
</dbReference>
<evidence type="ECO:0000259" key="2">
    <source>
        <dbReference type="Pfam" id="PF12262"/>
    </source>
</evidence>
<reference evidence="3 4" key="1">
    <citation type="submission" date="2023-03" db="EMBL/GenBank/DDBJ databases">
        <title>Draft genome sequence of Thalassotalea eurytherma JCM 18482T.</title>
        <authorList>
            <person name="Sawabe T."/>
        </authorList>
    </citation>
    <scope>NUCLEOTIDE SEQUENCE [LARGE SCALE GENOMIC DNA]</scope>
    <source>
        <strain evidence="3 4">JCM 18482</strain>
    </source>
</reference>
<dbReference type="InterPro" id="IPR029058">
    <property type="entry name" value="AB_hydrolase_fold"/>
</dbReference>